<protein>
    <recommendedName>
        <fullName evidence="3">Carboxy-S-adenosyl-L-methionine synthase</fullName>
        <shortName evidence="3">Cx-SAM synthase</shortName>
        <ecNumber evidence="3">2.1.3.-</ecNumber>
    </recommendedName>
</protein>
<evidence type="ECO:0000313" key="7">
    <source>
        <dbReference type="Proteomes" id="UP000256561"/>
    </source>
</evidence>
<dbReference type="GO" id="GO:1904047">
    <property type="term" value="F:S-adenosyl-L-methionine binding"/>
    <property type="evidence" value="ECO:0007669"/>
    <property type="project" value="UniProtKB-UniRule"/>
</dbReference>
<evidence type="ECO:0000256" key="2">
    <source>
        <dbReference type="ARBA" id="ARBA00022691"/>
    </source>
</evidence>
<dbReference type="CDD" id="cd02440">
    <property type="entry name" value="AdoMet_MTases"/>
    <property type="match status" value="1"/>
</dbReference>
<dbReference type="RefSeq" id="WP_115592237.1">
    <property type="nucleotide sequence ID" value="NZ_QRHA01000003.1"/>
</dbReference>
<dbReference type="NCBIfam" id="NF011995">
    <property type="entry name" value="PRK15451.1"/>
    <property type="match status" value="1"/>
</dbReference>
<evidence type="ECO:0000259" key="5">
    <source>
        <dbReference type="Pfam" id="PF13649"/>
    </source>
</evidence>
<evidence type="ECO:0000256" key="3">
    <source>
        <dbReference type="HAMAP-Rule" id="MF_01589"/>
    </source>
</evidence>
<dbReference type="GO" id="GO:0016743">
    <property type="term" value="F:carboxyl- or carbamoyltransferase activity"/>
    <property type="evidence" value="ECO:0007669"/>
    <property type="project" value="UniProtKB-UniRule"/>
</dbReference>
<dbReference type="EMBL" id="QRHA01000003">
    <property type="protein sequence ID" value="RDV27335.1"/>
    <property type="molecule type" value="Genomic_DNA"/>
</dbReference>
<dbReference type="InterPro" id="IPR041698">
    <property type="entry name" value="Methyltransf_25"/>
</dbReference>
<dbReference type="Gene3D" id="3.40.50.150">
    <property type="entry name" value="Vaccinia Virus protein VP39"/>
    <property type="match status" value="1"/>
</dbReference>
<keyword evidence="7" id="KW-1185">Reference proteome</keyword>
<comment type="function">
    <text evidence="3">Catalyzes the conversion of S-adenosyl-L-methionine (SAM) to carboxy-S-adenosyl-L-methionine (Cx-SAM).</text>
</comment>
<dbReference type="InterPro" id="IPR005271">
    <property type="entry name" value="CmoA"/>
</dbReference>
<evidence type="ECO:0000256" key="1">
    <source>
        <dbReference type="ARBA" id="ARBA00022679"/>
    </source>
</evidence>
<comment type="caution">
    <text evidence="3">Lacks conserved residue(s) required for the propagation of feature annotation.</text>
</comment>
<comment type="catalytic activity">
    <reaction evidence="3">
        <text>prephenate + S-adenosyl-L-methionine = carboxy-S-adenosyl-L-methionine + 3-phenylpyruvate + H2O</text>
        <dbReference type="Rhea" id="RHEA:51692"/>
        <dbReference type="ChEBI" id="CHEBI:15377"/>
        <dbReference type="ChEBI" id="CHEBI:18005"/>
        <dbReference type="ChEBI" id="CHEBI:29934"/>
        <dbReference type="ChEBI" id="CHEBI:59789"/>
        <dbReference type="ChEBI" id="CHEBI:134278"/>
    </reaction>
</comment>
<feature type="binding site" evidence="3 4">
    <location>
        <begin position="89"/>
        <end position="90"/>
    </location>
    <ligand>
        <name>S-adenosyl-L-methionine</name>
        <dbReference type="ChEBI" id="CHEBI:59789"/>
    </ligand>
</feature>
<dbReference type="HAMAP" id="MF_01589">
    <property type="entry name" value="Cx_SAM_synthase"/>
    <property type="match status" value="1"/>
</dbReference>
<proteinExistence type="inferred from homology"/>
<reference evidence="7" key="1">
    <citation type="submission" date="2018-08" db="EMBL/GenBank/DDBJ databases">
        <authorList>
            <person name="Zhang J."/>
            <person name="Du Z.-J."/>
        </authorList>
    </citation>
    <scope>NUCLEOTIDE SEQUENCE [LARGE SCALE GENOMIC DNA]</scope>
    <source>
        <strain evidence="7">KCTC 52655</strain>
    </source>
</reference>
<feature type="binding site" evidence="3">
    <location>
        <position position="199"/>
    </location>
    <ligand>
        <name>S-adenosyl-L-methionine</name>
        <dbReference type="ChEBI" id="CHEBI:59789"/>
    </ligand>
</feature>
<dbReference type="NCBIfam" id="TIGR00740">
    <property type="entry name" value="carboxy-S-adenosyl-L-methionine synthase CmoA"/>
    <property type="match status" value="1"/>
</dbReference>
<keyword evidence="2 3" id="KW-0949">S-adenosyl-L-methionine</keyword>
<dbReference type="PANTHER" id="PTHR43861">
    <property type="entry name" value="TRANS-ACONITATE 2-METHYLTRANSFERASE-RELATED"/>
    <property type="match status" value="1"/>
</dbReference>
<sequence>MHKEDKIFAAPMNSVEDFKFDEAVADVFPDMIQRSVPGYHTIINTIGELAQRYVTPGSNVYDLGCSLGAASLSVSRATSKTPCQIFAVDNSPAMTKRCERIVQSFTLPNAIDVQCQSAQQTEIKNASMVIMNFTLQFIAPADRPALLRKIADGLTPGGILVLSEKIRHPSAAGNELLVDLHHQFKRNNGYSELEVSQKRAALENVMLTDTFSVHENRLKDAGFQDVVMWFKCFNFTSLIAIKGPKETGVE</sequence>
<evidence type="ECO:0000313" key="6">
    <source>
        <dbReference type="EMBL" id="RDV27335.1"/>
    </source>
</evidence>
<dbReference type="PIRSF" id="PIRSF006325">
    <property type="entry name" value="MeTrfase_bac"/>
    <property type="match status" value="1"/>
</dbReference>
<comment type="similarity">
    <text evidence="3">Belongs to the class I-like SAM-binding methyltransferase superfamily. Cx-SAM synthase family.</text>
</comment>
<feature type="binding site" evidence="3 4">
    <location>
        <position position="132"/>
    </location>
    <ligand>
        <name>S-adenosyl-L-methionine</name>
        <dbReference type="ChEBI" id="CHEBI:59789"/>
    </ligand>
</feature>
<evidence type="ECO:0000256" key="4">
    <source>
        <dbReference type="PIRSR" id="PIRSR006325-1"/>
    </source>
</evidence>
<organism evidence="6 7">
    <name type="scientific">Alteromonas aestuariivivens</name>
    <dbReference type="NCBI Taxonomy" id="1938339"/>
    <lineage>
        <taxon>Bacteria</taxon>
        <taxon>Pseudomonadati</taxon>
        <taxon>Pseudomonadota</taxon>
        <taxon>Gammaproteobacteria</taxon>
        <taxon>Alteromonadales</taxon>
        <taxon>Alteromonadaceae</taxon>
        <taxon>Alteromonas/Salinimonas group</taxon>
        <taxon>Alteromonas</taxon>
    </lineage>
</organism>
<dbReference type="Proteomes" id="UP000256561">
    <property type="component" value="Unassembled WGS sequence"/>
</dbReference>
<name>A0A3D8MB54_9ALTE</name>
<dbReference type="OrthoDB" id="9779941at2"/>
<comment type="subunit">
    <text evidence="3">Homodimer.</text>
</comment>
<dbReference type="SUPFAM" id="SSF53335">
    <property type="entry name" value="S-adenosyl-L-methionine-dependent methyltransferases"/>
    <property type="match status" value="1"/>
</dbReference>
<feature type="binding site" evidence="3 4">
    <location>
        <begin position="64"/>
        <end position="66"/>
    </location>
    <ligand>
        <name>S-adenosyl-L-methionine</name>
        <dbReference type="ChEBI" id="CHEBI:59789"/>
    </ligand>
</feature>
<dbReference type="InterPro" id="IPR029063">
    <property type="entry name" value="SAM-dependent_MTases_sf"/>
</dbReference>
<dbReference type="EC" id="2.1.3.-" evidence="3"/>
<gene>
    <name evidence="3 6" type="primary">cmoA</name>
    <name evidence="6" type="ORF">DXV75_04650</name>
</gene>
<dbReference type="PANTHER" id="PTHR43861:SF2">
    <property type="entry name" value="CARBOXY-S-ADENOSYL-L-METHIONINE SYNTHASE"/>
    <property type="match status" value="1"/>
</dbReference>
<dbReference type="GO" id="GO:0002098">
    <property type="term" value="P:tRNA wobble uridine modification"/>
    <property type="evidence" value="ECO:0007669"/>
    <property type="project" value="InterPro"/>
</dbReference>
<feature type="domain" description="Methyltransferase" evidence="5">
    <location>
        <begin position="60"/>
        <end position="158"/>
    </location>
</feature>
<dbReference type="AlphaFoldDB" id="A0A3D8MB54"/>
<comment type="caution">
    <text evidence="6">The sequence shown here is derived from an EMBL/GenBank/DDBJ whole genome shotgun (WGS) entry which is preliminary data.</text>
</comment>
<accession>A0A3D8MB54</accession>
<dbReference type="Pfam" id="PF13649">
    <property type="entry name" value="Methyltransf_25"/>
    <property type="match status" value="1"/>
</dbReference>
<feature type="binding site" evidence="3 4">
    <location>
        <position position="39"/>
    </location>
    <ligand>
        <name>S-adenosyl-L-methionine</name>
        <dbReference type="ChEBI" id="CHEBI:59789"/>
    </ligand>
</feature>
<keyword evidence="1 3" id="KW-0808">Transferase</keyword>